<sequence>MLTPEWVSLVPRRIHSATVCWLRLAGNQPTQDPMAGVMGKGTCDGDAQNGEMLVLPQKSL</sequence>
<name>A0A4Q9PNS0_9APHY</name>
<accession>A0A4Q9PNS0</accession>
<reference evidence="1 2" key="1">
    <citation type="submission" date="2019-01" db="EMBL/GenBank/DDBJ databases">
        <title>Draft genome sequences of three monokaryotic isolates of the white-rot basidiomycete fungus Dichomitus squalens.</title>
        <authorList>
            <consortium name="DOE Joint Genome Institute"/>
            <person name="Lopez S.C."/>
            <person name="Andreopoulos B."/>
            <person name="Pangilinan J."/>
            <person name="Lipzen A."/>
            <person name="Riley R."/>
            <person name="Ahrendt S."/>
            <person name="Ng V."/>
            <person name="Barry K."/>
            <person name="Daum C."/>
            <person name="Grigoriev I.V."/>
            <person name="Hilden K.S."/>
            <person name="Makela M.R."/>
            <person name="de Vries R.P."/>
        </authorList>
    </citation>
    <scope>NUCLEOTIDE SEQUENCE [LARGE SCALE GENOMIC DNA]</scope>
    <source>
        <strain evidence="1 2">CBS 464.89</strain>
    </source>
</reference>
<keyword evidence="2" id="KW-1185">Reference proteome</keyword>
<proteinExistence type="predicted"/>
<evidence type="ECO:0000313" key="1">
    <source>
        <dbReference type="EMBL" id="TBU55930.1"/>
    </source>
</evidence>
<organism evidence="1 2">
    <name type="scientific">Dichomitus squalens</name>
    <dbReference type="NCBI Taxonomy" id="114155"/>
    <lineage>
        <taxon>Eukaryota</taxon>
        <taxon>Fungi</taxon>
        <taxon>Dikarya</taxon>
        <taxon>Basidiomycota</taxon>
        <taxon>Agaricomycotina</taxon>
        <taxon>Agaricomycetes</taxon>
        <taxon>Polyporales</taxon>
        <taxon>Polyporaceae</taxon>
        <taxon>Dichomitus</taxon>
    </lineage>
</organism>
<gene>
    <name evidence="1" type="ORF">BD310DRAFT_932508</name>
</gene>
<dbReference type="EMBL" id="ML145160">
    <property type="protein sequence ID" value="TBU55930.1"/>
    <property type="molecule type" value="Genomic_DNA"/>
</dbReference>
<evidence type="ECO:0000313" key="2">
    <source>
        <dbReference type="Proteomes" id="UP000292082"/>
    </source>
</evidence>
<dbReference type="AlphaFoldDB" id="A0A4Q9PNS0"/>
<dbReference type="Proteomes" id="UP000292082">
    <property type="component" value="Unassembled WGS sequence"/>
</dbReference>
<protein>
    <submittedName>
        <fullName evidence="1">Uncharacterized protein</fullName>
    </submittedName>
</protein>